<accession>A0A2P2NCW1</accession>
<dbReference type="AlphaFoldDB" id="A0A2P2NCW1"/>
<name>A0A2P2NCW1_RHIMU</name>
<sequence>MQHRSEKERKLQKPRLEN</sequence>
<evidence type="ECO:0000313" key="1">
    <source>
        <dbReference type="EMBL" id="MBX40280.1"/>
    </source>
</evidence>
<dbReference type="EMBL" id="GGEC01059796">
    <property type="protein sequence ID" value="MBX40280.1"/>
    <property type="molecule type" value="Transcribed_RNA"/>
</dbReference>
<proteinExistence type="predicted"/>
<reference evidence="1" key="1">
    <citation type="submission" date="2018-02" db="EMBL/GenBank/DDBJ databases">
        <title>Rhizophora mucronata_Transcriptome.</title>
        <authorList>
            <person name="Meera S.P."/>
            <person name="Sreeshan A."/>
            <person name="Augustine A."/>
        </authorList>
    </citation>
    <scope>NUCLEOTIDE SEQUENCE</scope>
    <source>
        <tissue evidence="1">Leaf</tissue>
    </source>
</reference>
<organism evidence="1">
    <name type="scientific">Rhizophora mucronata</name>
    <name type="common">Asiatic mangrove</name>
    <dbReference type="NCBI Taxonomy" id="61149"/>
    <lineage>
        <taxon>Eukaryota</taxon>
        <taxon>Viridiplantae</taxon>
        <taxon>Streptophyta</taxon>
        <taxon>Embryophyta</taxon>
        <taxon>Tracheophyta</taxon>
        <taxon>Spermatophyta</taxon>
        <taxon>Magnoliopsida</taxon>
        <taxon>eudicotyledons</taxon>
        <taxon>Gunneridae</taxon>
        <taxon>Pentapetalae</taxon>
        <taxon>rosids</taxon>
        <taxon>fabids</taxon>
        <taxon>Malpighiales</taxon>
        <taxon>Rhizophoraceae</taxon>
        <taxon>Rhizophora</taxon>
    </lineage>
</organism>
<protein>
    <submittedName>
        <fullName evidence="1">Uncharacterized protein</fullName>
    </submittedName>
</protein>